<accession>A0A6B8TI17</accession>
<evidence type="ECO:0000313" key="3">
    <source>
        <dbReference type="EMBL" id="QGS35778.1"/>
    </source>
</evidence>
<reference evidence="3 4" key="1">
    <citation type="submission" date="2019-11" db="EMBL/GenBank/DDBJ databases">
        <title>FDA dAtabase for Regulatory Grade micrObial Sequences (FDA-ARGOS): Supporting development and validation of Infectious Disease Dx tests.</title>
        <authorList>
            <person name="Kerrigan L."/>
            <person name="Long C."/>
            <person name="Tallon L."/>
            <person name="Sadzewicz L."/>
            <person name="Vavikolanu K."/>
            <person name="Mehta A."/>
            <person name="Aluvathingal J."/>
            <person name="Nadendla S."/>
            <person name="Yan Y."/>
            <person name="Sichtig H."/>
        </authorList>
    </citation>
    <scope>NUCLEOTIDE SEQUENCE [LARGE SCALE GENOMIC DNA]</scope>
    <source>
        <strain evidence="3 4">FDAARGOS_674</strain>
    </source>
</reference>
<evidence type="ECO:0000259" key="2">
    <source>
        <dbReference type="Pfam" id="PF01464"/>
    </source>
</evidence>
<dbReference type="InterPro" id="IPR008258">
    <property type="entry name" value="Transglycosylase_SLT_dom_1"/>
</dbReference>
<gene>
    <name evidence="3" type="ORF">FOB82_02950</name>
</gene>
<proteinExistence type="predicted"/>
<dbReference type="Proteomes" id="UP000426857">
    <property type="component" value="Chromosome"/>
</dbReference>
<feature type="compositionally biased region" description="Low complexity" evidence="1">
    <location>
        <begin position="1233"/>
        <end position="1245"/>
    </location>
</feature>
<evidence type="ECO:0000256" key="1">
    <source>
        <dbReference type="SAM" id="MobiDB-lite"/>
    </source>
</evidence>
<sequence>MGVTAGEITKLAAEGKIGFDELRNAIETGMGGAALAAGQTFSGAMDNAGAALGRLGAAALEPFFDDARDGVVGFTGVIDNLTDRVGPAAQALRDWLGPAAGSVVGFVRDLRAEATSLGPVMSNTTSTFSLLLDTALSLAPSIATITTELLKVTGAISIATWQTLLSVLTGTAAVADATLVPALNVLAGVLESSELASLAFGAALLGLVKGKAILDGFGKVSKPLATAATTLQDYAGALGEVGSNVSSVSRAHPEMTKLGIATKLLGDNGQTGFAQITAGADSARQRVTAFGEAHRLAATQARAQALAATDAFTTIDRMGSQAWHGTVAAASSATRGMATAVGGLKGTVTAAFTGMKGAATGLMNAMGGPWGVAMAGAAVAVGVITAAYGEAKQSAENMARAASSAVQAQRELAQEVAGTTGAIGQDGMAAATELATARLEQFYEEGQKGRGVTLVLREIAARVPFVSKGFYDATESARAAAGSYELLEDKAGELDYTMEDVARVAAEGGPKFAALRQAVLDTGAGSERAAEQLDEMRAEQQKLVDQARQVSPAQAEVSAAIQDIADKAGNAETRVENYWSALQKLTGNAPDLTEANANLRAELDSLAGQFTVAEGEVSEFAGATLNASGQLDTLNNTASGAVFNAMNDLGQRMREAAIAGGDANDIWAAAQPALQGLAESSGLGYDAIRQLAEQMNMTPRDLLISAQVAADPALAQANTLKQMLETVPDVVGTNMFVTGGPEAMQVLDDVGIKYKVLNEDTGQIEITAVADDAMAKLDDIIGKKADLDSLPPSAVEAKAITENAQAALDDIARQLGEVDGTTASPTLDVDPISFNDGMVGANGQLDAFDFRFVNATADLDTMPLDWNAGLAHGTITGVDDRHAMASSDLDNLLLGVNAGVAHGTLDGVDGRRPLPVSDLLNHPLNVNAGIAHGTLTNLDGQRPKPIADLDNTGVRTGAQDSRNWLQQLINDFGNFALNVRLNVVRSIRDIFSSEGGNAAGGTIGALASGGSILDLRRGGQLPTYGPGSNITDGFLGIDSQGSPIVRVDAGEEVVNAKQSAKHRTFIKALNRGDRRAEQAAELTGLETGGTIGSREGLDRALREAKSSHDIGARYQWGGISREASDCSGFVGRVAWAAQGRDPDRAGRMGTTDTMLAGRWPGFRPGRQGPFIVGVNSAHMAATIDGIPVESGGDVGGPSVGEGDGANDPQFSQWYSLAHDFFSPPYANKPSITESSESLEYGESGSRVTSTSEGDGRAVALSPEASAAAESGSNDKDSPFYGTGSDSWSGLAGNLASAFVSGQVASLLSVLGISDQLPPIMKAGKTWYQQVEDDATPQEIQRQDEAIAQTAEPDAVAASTADSGAAAAVVDPASATYATPQEAAKAALRPRGWDTGANWAGVDFIYRKESDWNPLAENPSSGAWGLPQLNPASGTLQQYLPDKSPDPFKQTQAGAQYIEDRYGDPVEAEKFWRANNWYDRGGRANGVGHMLKNTLEPERVLSPDQTRAFEDLVYGQLPDLSGLAESLTKAAVSGAAGPAAGMANAVVPGSGAVVSAAAGPAGELAGWYAGEVAGNVQYAAEEFGRDLMAIPTSMLDSITDVVMPAMPQMPQWQMPLMPELPQEPANRGAAADRRGRYGNGDVHFHVRDDQDAYMKGRLLAMREHRGLIGV</sequence>
<feature type="domain" description="Transglycosylase SLT" evidence="2">
    <location>
        <begin position="1396"/>
        <end position="1464"/>
    </location>
</feature>
<dbReference type="InterPro" id="IPR023346">
    <property type="entry name" value="Lysozyme-like_dom_sf"/>
</dbReference>
<evidence type="ECO:0000313" key="4">
    <source>
        <dbReference type="Proteomes" id="UP000426857"/>
    </source>
</evidence>
<dbReference type="Pfam" id="PF01464">
    <property type="entry name" value="SLT"/>
    <property type="match status" value="1"/>
</dbReference>
<dbReference type="KEGG" id="cxe:FOB82_02950"/>
<organism evidence="3 4">
    <name type="scientific">Corynebacterium xerosis</name>
    <dbReference type="NCBI Taxonomy" id="1725"/>
    <lineage>
        <taxon>Bacteria</taxon>
        <taxon>Bacillati</taxon>
        <taxon>Actinomycetota</taxon>
        <taxon>Actinomycetes</taxon>
        <taxon>Mycobacteriales</taxon>
        <taxon>Corynebacteriaceae</taxon>
        <taxon>Corynebacterium</taxon>
    </lineage>
</organism>
<protein>
    <submittedName>
        <fullName evidence="3">Transglycosylase SLT domain-containing protein</fullName>
    </submittedName>
</protein>
<dbReference type="SUPFAM" id="SSF53955">
    <property type="entry name" value="Lysozyme-like"/>
    <property type="match status" value="1"/>
</dbReference>
<dbReference type="EMBL" id="CP046322">
    <property type="protein sequence ID" value="QGS35778.1"/>
    <property type="molecule type" value="Genomic_DNA"/>
</dbReference>
<name>A0A6B8TI17_9CORY</name>
<feature type="region of interest" description="Disordered" evidence="1">
    <location>
        <begin position="1227"/>
        <end position="1257"/>
    </location>
</feature>
<dbReference type="Gene3D" id="1.10.530.10">
    <property type="match status" value="1"/>
</dbReference>